<sequence length="145" mass="16005">MSSHAHVNSKQSRFQMALIISNALSASGSPEAESQPSGVLSSVERWIEEGSLVVACQRLSACLEAGQPVRDEDREALILLLNAVSVALSTPHRQTLDRQTPDRQILDPEWAFDGRAFQVFADMVDVLRVQNQQIVEVMAIAHEVR</sequence>
<accession>A0ABS4SP83</accession>
<comment type="caution">
    <text evidence="1">The sequence shown here is derived from an EMBL/GenBank/DDBJ whole genome shotgun (WGS) entry which is preliminary data.</text>
</comment>
<name>A0ABS4SP83_9PROT</name>
<evidence type="ECO:0000313" key="1">
    <source>
        <dbReference type="EMBL" id="MBP2294365.1"/>
    </source>
</evidence>
<protein>
    <submittedName>
        <fullName evidence="1">Uncharacterized protein</fullName>
    </submittedName>
</protein>
<organism evidence="1 2">
    <name type="scientific">Azospirillum rugosum</name>
    <dbReference type="NCBI Taxonomy" id="416170"/>
    <lineage>
        <taxon>Bacteria</taxon>
        <taxon>Pseudomonadati</taxon>
        <taxon>Pseudomonadota</taxon>
        <taxon>Alphaproteobacteria</taxon>
        <taxon>Rhodospirillales</taxon>
        <taxon>Azospirillaceae</taxon>
        <taxon>Azospirillum</taxon>
    </lineage>
</organism>
<proteinExistence type="predicted"/>
<keyword evidence="2" id="KW-1185">Reference proteome</keyword>
<reference evidence="1 2" key="1">
    <citation type="submission" date="2021-03" db="EMBL/GenBank/DDBJ databases">
        <title>Genomic Encyclopedia of Type Strains, Phase III (KMG-III): the genomes of soil and plant-associated and newly described type strains.</title>
        <authorList>
            <person name="Whitman W."/>
        </authorList>
    </citation>
    <scope>NUCLEOTIDE SEQUENCE [LARGE SCALE GENOMIC DNA]</scope>
    <source>
        <strain evidence="1 2">IMMIB AFH-6</strain>
    </source>
</reference>
<dbReference type="Proteomes" id="UP000781958">
    <property type="component" value="Unassembled WGS sequence"/>
</dbReference>
<evidence type="ECO:0000313" key="2">
    <source>
        <dbReference type="Proteomes" id="UP000781958"/>
    </source>
</evidence>
<dbReference type="RefSeq" id="WP_209768534.1">
    <property type="nucleotide sequence ID" value="NZ_JAGINP010000015.1"/>
</dbReference>
<gene>
    <name evidence="1" type="ORF">J2851_004154</name>
</gene>
<dbReference type="EMBL" id="JAGINP010000015">
    <property type="protein sequence ID" value="MBP2294365.1"/>
    <property type="molecule type" value="Genomic_DNA"/>
</dbReference>